<organism evidence="1">
    <name type="scientific">marine sediment metagenome</name>
    <dbReference type="NCBI Taxonomy" id="412755"/>
    <lineage>
        <taxon>unclassified sequences</taxon>
        <taxon>metagenomes</taxon>
        <taxon>ecological metagenomes</taxon>
    </lineage>
</organism>
<name>X1USU7_9ZZZZ</name>
<evidence type="ECO:0000313" key="1">
    <source>
        <dbReference type="EMBL" id="GAJ02951.1"/>
    </source>
</evidence>
<gene>
    <name evidence="1" type="ORF">S12H4_53400</name>
</gene>
<sequence>MFYKPVSWYIGHAAGVQTASSLDCSDYLAKEGYDSDDENDEYTPIFSLNTSDDGWESKCQYQLDKHVLEVAIVKQTEQSFGTQRTCKIIRIWGPDQPTVKRFVEHAARTYRDHLKEKAKSYYKYHEYCQDNDQWVPHSITTTKTFENLFLDTNLSQGVR</sequence>
<dbReference type="EMBL" id="BARW01033987">
    <property type="protein sequence ID" value="GAJ02951.1"/>
    <property type="molecule type" value="Genomic_DNA"/>
</dbReference>
<protein>
    <submittedName>
        <fullName evidence="1">Uncharacterized protein</fullName>
    </submittedName>
</protein>
<proteinExistence type="predicted"/>
<comment type="caution">
    <text evidence="1">The sequence shown here is derived from an EMBL/GenBank/DDBJ whole genome shotgun (WGS) entry which is preliminary data.</text>
</comment>
<feature type="non-terminal residue" evidence="1">
    <location>
        <position position="159"/>
    </location>
</feature>
<dbReference type="AlphaFoldDB" id="X1USU7"/>
<reference evidence="1" key="1">
    <citation type="journal article" date="2014" name="Front. Microbiol.">
        <title>High frequency of phylogenetically diverse reductive dehalogenase-homologous genes in deep subseafloor sedimentary metagenomes.</title>
        <authorList>
            <person name="Kawai M."/>
            <person name="Futagami T."/>
            <person name="Toyoda A."/>
            <person name="Takaki Y."/>
            <person name="Nishi S."/>
            <person name="Hori S."/>
            <person name="Arai W."/>
            <person name="Tsubouchi T."/>
            <person name="Morono Y."/>
            <person name="Uchiyama I."/>
            <person name="Ito T."/>
            <person name="Fujiyama A."/>
            <person name="Inagaki F."/>
            <person name="Takami H."/>
        </authorList>
    </citation>
    <scope>NUCLEOTIDE SEQUENCE</scope>
    <source>
        <strain evidence="1">Expedition CK06-06</strain>
    </source>
</reference>
<accession>X1USU7</accession>